<dbReference type="InterPro" id="IPR000055">
    <property type="entry name" value="Restrct_endonuc_typeI_TRD"/>
</dbReference>
<sequence>MELSQKKWKSFKISEIFRIESCKCGNASLLEDGDDLFYRGAKKNDNGVIRRVKRIDSLVSKGNCIMFICDGDGSCGYTNYISDDFIGSTTTSVGYNENLNVYIGTFITTILDMHKYKYSHSRKYRNSLLNEILILPINNDGIPDWKWIEEYMKSLSGSINTQIYDIIDTADGDRNIVKFFINKIEASDFKLWLQDNANMDVNNQMSLKDVKWKGFKLSELFNIERGCRLKKSNRITGNTLLITAGKENHGIAMYVEPPMNSEGNLINKIYKDRLTIDMFCNSFYQSENFICDDNILVLIEKQKMTKNIKHFIATILSMDIYKFSFTRQYRQKDFNKHIIMLPINDKGNLDWEWIEEYMKSLPYSDKETRLFVNTI</sequence>
<proteinExistence type="inferred from homology"/>
<keyword evidence="2" id="KW-0680">Restriction system</keyword>
<dbReference type="Gene3D" id="3.90.220.20">
    <property type="entry name" value="DNA methylase specificity domains"/>
    <property type="match status" value="2"/>
</dbReference>
<comment type="similarity">
    <text evidence="1">Belongs to the type-I restriction system S methylase family.</text>
</comment>
<evidence type="ECO:0000256" key="1">
    <source>
        <dbReference type="ARBA" id="ARBA00010923"/>
    </source>
</evidence>
<keyword evidence="5" id="KW-0378">Hydrolase</keyword>
<dbReference type="InterPro" id="IPR044946">
    <property type="entry name" value="Restrct_endonuc_typeI_TRD_sf"/>
</dbReference>
<evidence type="ECO:0000256" key="3">
    <source>
        <dbReference type="ARBA" id="ARBA00023125"/>
    </source>
</evidence>
<feature type="domain" description="Type I restriction modification DNA specificity" evidence="4">
    <location>
        <begin position="210"/>
        <end position="359"/>
    </location>
</feature>
<dbReference type="AlphaFoldDB" id="Q7P6F9"/>
<dbReference type="SUPFAM" id="SSF116734">
    <property type="entry name" value="DNA methylase specificity domain"/>
    <property type="match status" value="2"/>
</dbReference>
<comment type="caution">
    <text evidence="5">The sequence shown here is derived from an EMBL/GenBank/DDBJ whole genome shotgun (WGS) entry which is preliminary data.</text>
</comment>
<evidence type="ECO:0000313" key="6">
    <source>
        <dbReference type="Proteomes" id="UP000006454"/>
    </source>
</evidence>
<protein>
    <submittedName>
        <fullName evidence="5">Restriction enzyme BcgI beta subunit</fullName>
        <ecNumber evidence="5">3.1.21.-</ecNumber>
    </submittedName>
</protein>
<evidence type="ECO:0000259" key="4">
    <source>
        <dbReference type="Pfam" id="PF01420"/>
    </source>
</evidence>
<reference evidence="5 6" key="1">
    <citation type="journal article" date="2003" name="Genome Res.">
        <title>Genome analysis of F. nucleatum sub spp vincentii and its comparison with the genome of F. nucleatum ATCC 25586.</title>
        <authorList>
            <person name="Kapatral V."/>
            <person name="Ivanova N."/>
            <person name="Anderson I."/>
            <person name="Reznik G."/>
            <person name="Bhattacharyya A."/>
            <person name="Gardner W.L."/>
            <person name="Mikhailova N."/>
            <person name="Lapidus A."/>
            <person name="Larsen N."/>
            <person name="D'Souza M."/>
            <person name="Walunas T."/>
            <person name="Haselkorn R."/>
            <person name="Overbeek R."/>
            <person name="Kyrpides N."/>
        </authorList>
    </citation>
    <scope>NUCLEOTIDE SEQUENCE [LARGE SCALE GENOMIC DNA]</scope>
    <source>
        <strain evidence="5 6">ATCC 49256</strain>
    </source>
</reference>
<feature type="domain" description="Type I restriction modification DNA specificity" evidence="4">
    <location>
        <begin position="6"/>
        <end position="153"/>
    </location>
</feature>
<evidence type="ECO:0000256" key="2">
    <source>
        <dbReference type="ARBA" id="ARBA00022747"/>
    </source>
</evidence>
<dbReference type="EC" id="3.1.21.-" evidence="5"/>
<evidence type="ECO:0000313" key="5">
    <source>
        <dbReference type="EMBL" id="EAA24368.1"/>
    </source>
</evidence>
<dbReference type="EMBL" id="AABF01000036">
    <property type="protein sequence ID" value="EAA24368.1"/>
    <property type="molecule type" value="Genomic_DNA"/>
</dbReference>
<keyword evidence="3" id="KW-0238">DNA-binding</keyword>
<organism evidence="5 6">
    <name type="scientific">Fusobacterium vincentii ATCC 49256</name>
    <dbReference type="NCBI Taxonomy" id="209882"/>
    <lineage>
        <taxon>Bacteria</taxon>
        <taxon>Fusobacteriati</taxon>
        <taxon>Fusobacteriota</taxon>
        <taxon>Fusobacteriia</taxon>
        <taxon>Fusobacteriales</taxon>
        <taxon>Fusobacteriaceae</taxon>
        <taxon>Fusobacterium</taxon>
    </lineage>
</organism>
<gene>
    <name evidence="5" type="ORF">FNV1184</name>
</gene>
<dbReference type="GO" id="GO:0016787">
    <property type="term" value="F:hydrolase activity"/>
    <property type="evidence" value="ECO:0007669"/>
    <property type="project" value="UniProtKB-KW"/>
</dbReference>
<dbReference type="Pfam" id="PF01420">
    <property type="entry name" value="Methylase_S"/>
    <property type="match status" value="2"/>
</dbReference>
<dbReference type="Proteomes" id="UP000006454">
    <property type="component" value="Unassembled WGS sequence"/>
</dbReference>
<name>Q7P6F9_FUSVC</name>
<dbReference type="GO" id="GO:0003677">
    <property type="term" value="F:DNA binding"/>
    <property type="evidence" value="ECO:0007669"/>
    <property type="project" value="UniProtKB-KW"/>
</dbReference>
<accession>Q7P6F9</accession>
<dbReference type="GO" id="GO:0009307">
    <property type="term" value="P:DNA restriction-modification system"/>
    <property type="evidence" value="ECO:0007669"/>
    <property type="project" value="UniProtKB-KW"/>
</dbReference>